<evidence type="ECO:0000313" key="1">
    <source>
        <dbReference type="EMBL" id="KAA6333663.1"/>
    </source>
</evidence>
<name>A0A5J4RKN1_9EUKA</name>
<sequence length="76" mass="8469">MRFESATTIIPWRVSGKVFHLLLPSKSLALEIIRSYGAPLAQVDNIRKAKSTIVASPEVSSHDSQYSLAPQLRNYL</sequence>
<dbReference type="EMBL" id="SNRW01042145">
    <property type="protein sequence ID" value="KAA6333663.1"/>
    <property type="molecule type" value="Genomic_DNA"/>
</dbReference>
<protein>
    <submittedName>
        <fullName evidence="1">Uncharacterized protein</fullName>
    </submittedName>
</protein>
<organism evidence="1 2">
    <name type="scientific">Streblomastix strix</name>
    <dbReference type="NCBI Taxonomy" id="222440"/>
    <lineage>
        <taxon>Eukaryota</taxon>
        <taxon>Metamonada</taxon>
        <taxon>Preaxostyla</taxon>
        <taxon>Oxymonadida</taxon>
        <taxon>Streblomastigidae</taxon>
        <taxon>Streblomastix</taxon>
    </lineage>
</organism>
<gene>
    <name evidence="1" type="ORF">EZS28_053143</name>
</gene>
<dbReference type="AlphaFoldDB" id="A0A5J4RKN1"/>
<accession>A0A5J4RKN1</accession>
<reference evidence="1 2" key="1">
    <citation type="submission" date="2019-03" db="EMBL/GenBank/DDBJ databases">
        <title>Single cell metagenomics reveals metabolic interactions within the superorganism composed of flagellate Streblomastix strix and complex community of Bacteroidetes bacteria on its surface.</title>
        <authorList>
            <person name="Treitli S.C."/>
            <person name="Kolisko M."/>
            <person name="Husnik F."/>
            <person name="Keeling P."/>
            <person name="Hampl V."/>
        </authorList>
    </citation>
    <scope>NUCLEOTIDE SEQUENCE [LARGE SCALE GENOMIC DNA]</scope>
    <source>
        <strain evidence="1">ST1C</strain>
    </source>
</reference>
<comment type="caution">
    <text evidence="1">The sequence shown here is derived from an EMBL/GenBank/DDBJ whole genome shotgun (WGS) entry which is preliminary data.</text>
</comment>
<proteinExistence type="predicted"/>
<evidence type="ECO:0000313" key="2">
    <source>
        <dbReference type="Proteomes" id="UP000324800"/>
    </source>
</evidence>
<dbReference type="Proteomes" id="UP000324800">
    <property type="component" value="Unassembled WGS sequence"/>
</dbReference>